<keyword evidence="5" id="KW-0272">Extracellular matrix</keyword>
<dbReference type="InterPro" id="IPR019577">
    <property type="entry name" value="SPARC/Testican_Ca-bd-dom"/>
</dbReference>
<keyword evidence="21" id="KW-1185">Reference proteome</keyword>
<dbReference type="InterPro" id="IPR037641">
    <property type="entry name" value="SPARC_FS"/>
</dbReference>
<evidence type="ECO:0000256" key="13">
    <source>
        <dbReference type="ARBA" id="ARBA00025574"/>
    </source>
</evidence>
<feature type="disulfide bond" evidence="16">
    <location>
        <begin position="117"/>
        <end position="154"/>
    </location>
</feature>
<dbReference type="GO" id="GO:0050840">
    <property type="term" value="F:extracellular matrix binding"/>
    <property type="evidence" value="ECO:0007669"/>
    <property type="project" value="TreeGrafter"/>
</dbReference>
<gene>
    <name evidence="20" type="ORF">JZ751_007339</name>
</gene>
<proteinExistence type="inferred from homology"/>
<organism evidence="20 21">
    <name type="scientific">Albula glossodonta</name>
    <name type="common">roundjaw bonefish</name>
    <dbReference type="NCBI Taxonomy" id="121402"/>
    <lineage>
        <taxon>Eukaryota</taxon>
        <taxon>Metazoa</taxon>
        <taxon>Chordata</taxon>
        <taxon>Craniata</taxon>
        <taxon>Vertebrata</taxon>
        <taxon>Euteleostomi</taxon>
        <taxon>Actinopterygii</taxon>
        <taxon>Neopterygii</taxon>
        <taxon>Teleostei</taxon>
        <taxon>Albuliformes</taxon>
        <taxon>Albulidae</taxon>
        <taxon>Albula</taxon>
    </lineage>
</organism>
<dbReference type="PANTHER" id="PTHR13866">
    <property type="entry name" value="SPARC OSTEONECTIN"/>
    <property type="match status" value="1"/>
</dbReference>
<comment type="caution">
    <text evidence="20">The sequence shown here is derived from an EMBL/GenBank/DDBJ whole genome shotgun (WGS) entry which is preliminary data.</text>
</comment>
<dbReference type="InterPro" id="IPR018247">
    <property type="entry name" value="EF_Hand_1_Ca_BS"/>
</dbReference>
<evidence type="ECO:0000256" key="16">
    <source>
        <dbReference type="PIRSR" id="PIRSR637641-50"/>
    </source>
</evidence>
<dbReference type="PROSITE" id="PS00613">
    <property type="entry name" value="OSTEONECTIN_2"/>
    <property type="match status" value="1"/>
</dbReference>
<evidence type="ECO:0000313" key="20">
    <source>
        <dbReference type="EMBL" id="KAG9334680.1"/>
    </source>
</evidence>
<accession>A0A8T2N5J5</accession>
<feature type="disulfide bond" evidence="16">
    <location>
        <begin position="82"/>
        <end position="98"/>
    </location>
</feature>
<keyword evidence="11 16" id="KW-1015">Disulfide bond</keyword>
<dbReference type="PROSITE" id="PS00018">
    <property type="entry name" value="EF_HAND_1"/>
    <property type="match status" value="1"/>
</dbReference>
<dbReference type="Gene3D" id="3.30.60.30">
    <property type="match status" value="1"/>
</dbReference>
<dbReference type="CDD" id="cd01328">
    <property type="entry name" value="FSL_SPARC"/>
    <property type="match status" value="1"/>
</dbReference>
<feature type="disulfide bond" evidence="16">
    <location>
        <begin position="100"/>
        <end position="135"/>
    </location>
</feature>
<dbReference type="Pfam" id="PF00050">
    <property type="entry name" value="Kazal_1"/>
    <property type="match status" value="1"/>
</dbReference>
<dbReference type="SUPFAM" id="SSF47473">
    <property type="entry name" value="EF-hand"/>
    <property type="match status" value="2"/>
</dbReference>
<evidence type="ECO:0000256" key="5">
    <source>
        <dbReference type="ARBA" id="ARBA00022530"/>
    </source>
</evidence>
<protein>
    <recommendedName>
        <fullName evidence="3">SPARC</fullName>
    </recommendedName>
    <alternativeName>
        <fullName evidence="15">Osteonectin</fullName>
    </alternativeName>
    <alternativeName>
        <fullName evidence="14">Secreted protein acidic and rich in cysteine</fullName>
    </alternativeName>
</protein>
<keyword evidence="8" id="KW-0106">Calcium</keyword>
<dbReference type="InterPro" id="IPR002350">
    <property type="entry name" value="Kazal_dom"/>
</dbReference>
<dbReference type="InterPro" id="IPR001999">
    <property type="entry name" value="Osteonectin_CS"/>
</dbReference>
<feature type="disulfide bond" evidence="16">
    <location>
        <begin position="197"/>
        <end position="329"/>
    </location>
</feature>
<dbReference type="GO" id="GO:0005509">
    <property type="term" value="F:calcium ion binding"/>
    <property type="evidence" value="ECO:0007669"/>
    <property type="project" value="InterPro"/>
</dbReference>
<evidence type="ECO:0000256" key="9">
    <source>
        <dbReference type="ARBA" id="ARBA00022869"/>
    </source>
</evidence>
<keyword evidence="12" id="KW-0325">Glycoprotein</keyword>
<dbReference type="InterPro" id="IPR015369">
    <property type="entry name" value="Follistatin/Osteonectin_EGF"/>
</dbReference>
<evidence type="ECO:0000313" key="21">
    <source>
        <dbReference type="Proteomes" id="UP000824540"/>
    </source>
</evidence>
<comment type="function">
    <text evidence="13">Appears to regulate cell growth through interactions with the extracellular matrix and cytokines. Binds calcium and copper, several types of collagen, albumin, thrombospondin, PDGF and cell membranes. There are two calcium binding sites; an acidic domain that binds 5 to 8 Ca(2+) with a low affinity and an EF-hand loop that binds a Ca(2+) ion with a high affinity.</text>
</comment>
<dbReference type="Pfam" id="PF10591">
    <property type="entry name" value="SPARC_Ca_bdg"/>
    <property type="match status" value="2"/>
</dbReference>
<dbReference type="OrthoDB" id="9972865at2759"/>
<feature type="signal peptide" evidence="18">
    <location>
        <begin position="1"/>
        <end position="17"/>
    </location>
</feature>
<evidence type="ECO:0000256" key="11">
    <source>
        <dbReference type="ARBA" id="ARBA00023157"/>
    </source>
</evidence>
<name>A0A8T2N5J5_9TELE</name>
<dbReference type="CDD" id="cd16235">
    <property type="entry name" value="EFh_SPARC_SPARC"/>
    <property type="match status" value="1"/>
</dbReference>
<feature type="compositionally biased region" description="Polar residues" evidence="17">
    <location>
        <begin position="172"/>
        <end position="190"/>
    </location>
</feature>
<feature type="disulfide bond" evidence="16">
    <location>
        <begin position="337"/>
        <end position="353"/>
    </location>
</feature>
<dbReference type="GO" id="GO:0005518">
    <property type="term" value="F:collagen binding"/>
    <property type="evidence" value="ECO:0007669"/>
    <property type="project" value="TreeGrafter"/>
</dbReference>
<dbReference type="InterPro" id="IPR036058">
    <property type="entry name" value="Kazal_dom_sf"/>
</dbReference>
<keyword evidence="6" id="KW-0479">Metal-binding</keyword>
<dbReference type="SMART" id="SM00274">
    <property type="entry name" value="FOLN"/>
    <property type="match status" value="1"/>
</dbReference>
<evidence type="ECO:0000259" key="19">
    <source>
        <dbReference type="PROSITE" id="PS51465"/>
    </source>
</evidence>
<dbReference type="InterPro" id="IPR003645">
    <property type="entry name" value="Fol_N"/>
</dbReference>
<evidence type="ECO:0000256" key="4">
    <source>
        <dbReference type="ARBA" id="ARBA00022525"/>
    </source>
</evidence>
<feature type="disulfide bond" evidence="16">
    <location>
        <begin position="77"/>
        <end position="88"/>
    </location>
</feature>
<evidence type="ECO:0000256" key="17">
    <source>
        <dbReference type="SAM" id="MobiDB-lite"/>
    </source>
</evidence>
<feature type="domain" description="Kazal-like" evidence="19">
    <location>
        <begin position="99"/>
        <end position="156"/>
    </location>
</feature>
<comment type="subcellular location">
    <subcellularLocation>
        <location evidence="1">Secreted</location>
        <location evidence="1">Extracellular space</location>
        <location evidence="1">Extracellular matrix</location>
        <location evidence="1">Basement membrane</location>
    </subcellularLocation>
</comment>
<evidence type="ECO:0000256" key="3">
    <source>
        <dbReference type="ARBA" id="ARBA00019049"/>
    </source>
</evidence>
<evidence type="ECO:0000256" key="14">
    <source>
        <dbReference type="ARBA" id="ARBA00031976"/>
    </source>
</evidence>
<keyword evidence="4" id="KW-0964">Secreted</keyword>
<dbReference type="EMBL" id="JAFBMS010000142">
    <property type="protein sequence ID" value="KAG9334680.1"/>
    <property type="molecule type" value="Genomic_DNA"/>
</dbReference>
<dbReference type="GO" id="GO:0005615">
    <property type="term" value="C:extracellular space"/>
    <property type="evidence" value="ECO:0007669"/>
    <property type="project" value="InterPro"/>
</dbReference>
<comment type="similarity">
    <text evidence="2">Belongs to the SPARC family.</text>
</comment>
<evidence type="ECO:0000256" key="12">
    <source>
        <dbReference type="ARBA" id="ARBA00023180"/>
    </source>
</evidence>
<evidence type="ECO:0000256" key="7">
    <source>
        <dbReference type="ARBA" id="ARBA00022729"/>
    </source>
</evidence>
<dbReference type="SUPFAM" id="SSF100895">
    <property type="entry name" value="Kazal-type serine protease inhibitors"/>
    <property type="match status" value="1"/>
</dbReference>
<evidence type="ECO:0000256" key="10">
    <source>
        <dbReference type="ARBA" id="ARBA00023008"/>
    </source>
</evidence>
<keyword evidence="7 18" id="KW-0732">Signal</keyword>
<feature type="disulfide bond" evidence="16">
    <location>
        <begin position="106"/>
        <end position="128"/>
    </location>
</feature>
<feature type="region of interest" description="Disordered" evidence="17">
    <location>
        <begin position="171"/>
        <end position="191"/>
    </location>
</feature>
<dbReference type="SUPFAM" id="SSF57196">
    <property type="entry name" value="EGF/Laminin"/>
    <property type="match status" value="1"/>
</dbReference>
<evidence type="ECO:0000256" key="2">
    <source>
        <dbReference type="ARBA" id="ARBA00006404"/>
    </source>
</evidence>
<dbReference type="SMART" id="SM00280">
    <property type="entry name" value="KAZAL"/>
    <property type="match status" value="1"/>
</dbReference>
<evidence type="ECO:0000256" key="15">
    <source>
        <dbReference type="ARBA" id="ARBA00032081"/>
    </source>
</evidence>
<sequence length="367" mass="40948">MRVWIIFLLCLAGKALAAPTEEEPVVEEEPIVEDDAVVEEPAVEEVTEVGANPVQVETGEFDEAIEVVEDVVAENPCLNHHCKKGKVCEVDDSNSPMCVCQDPSTCPPSAGEFEHVCGTDNKTYDSSCHFFATKCTLEGTKKGHKLHLDYIGPCKSWVGVIDGITCPGSPGVTLSPQKPQDPSSHPSESDSAVIAPCLDNELSEFPLRMRDWLKNVLVTLYERDEDHNLLNEKQKLRVKKIFENEKRLHAGEHSLDLLAHDFEKNYNMYIFPVHWQFGQLDQHPVDGYVPLGPTPTEASGPMTAVANKMFLSHTELAPLRAPLIPMEHCTTRFFEQCDSDNDKYIALEEWASCFGIKEQDVDKDLVL</sequence>
<evidence type="ECO:0000256" key="8">
    <source>
        <dbReference type="ARBA" id="ARBA00022837"/>
    </source>
</evidence>
<dbReference type="Gene3D" id="1.10.238.10">
    <property type="entry name" value="EF-hand"/>
    <property type="match status" value="2"/>
</dbReference>
<dbReference type="Proteomes" id="UP000824540">
    <property type="component" value="Unassembled WGS sequence"/>
</dbReference>
<dbReference type="GO" id="GO:0005604">
    <property type="term" value="C:basement membrane"/>
    <property type="evidence" value="ECO:0007669"/>
    <property type="project" value="UniProtKB-SubCell"/>
</dbReference>
<dbReference type="PANTHER" id="PTHR13866:SF26">
    <property type="entry name" value="SPARC"/>
    <property type="match status" value="1"/>
</dbReference>
<keyword evidence="10" id="KW-0186">Copper</keyword>
<reference evidence="20" key="1">
    <citation type="thesis" date="2021" institute="BYU ScholarsArchive" country="Provo, UT, USA">
        <title>Applications of and Algorithms for Genome Assembly and Genomic Analyses with an Emphasis on Marine Teleosts.</title>
        <authorList>
            <person name="Pickett B.D."/>
        </authorList>
    </citation>
    <scope>NUCLEOTIDE SEQUENCE</scope>
    <source>
        <strain evidence="20">HI-2016</strain>
    </source>
</reference>
<keyword evidence="9" id="KW-0084">Basement membrane</keyword>
<evidence type="ECO:0000256" key="18">
    <source>
        <dbReference type="SAM" id="SignalP"/>
    </source>
</evidence>
<dbReference type="PROSITE" id="PS00612">
    <property type="entry name" value="OSTEONECTIN_1"/>
    <property type="match status" value="1"/>
</dbReference>
<dbReference type="FunFam" id="3.30.60.30:FF:000004">
    <property type="entry name" value="SPARC isoform 1"/>
    <property type="match status" value="1"/>
</dbReference>
<evidence type="ECO:0000256" key="1">
    <source>
        <dbReference type="ARBA" id="ARBA00004302"/>
    </source>
</evidence>
<dbReference type="AlphaFoldDB" id="A0A8T2N5J5"/>
<evidence type="ECO:0000256" key="6">
    <source>
        <dbReference type="ARBA" id="ARBA00022723"/>
    </source>
</evidence>
<dbReference type="PROSITE" id="PS51465">
    <property type="entry name" value="KAZAL_2"/>
    <property type="match status" value="1"/>
</dbReference>
<dbReference type="Pfam" id="PF09289">
    <property type="entry name" value="FOLN"/>
    <property type="match status" value="1"/>
</dbReference>
<feature type="chain" id="PRO_5035742352" description="SPARC" evidence="18">
    <location>
        <begin position="18"/>
        <end position="367"/>
    </location>
</feature>
<dbReference type="InterPro" id="IPR011992">
    <property type="entry name" value="EF-hand-dom_pair"/>
</dbReference>